<sequence length="118" mass="12937">MANRALKFRPKDIAPGLAPQSRSLRWKINFIGYGHERSGCCCGKSGMLSFPSTNGEVIISEVGAVLTILLQPGSNLEDHESTNDGFEYDDFDDSGKEESLGSVESEDLKCEQAIKEHE</sequence>
<feature type="compositionally biased region" description="Basic and acidic residues" evidence="1">
    <location>
        <begin position="106"/>
        <end position="118"/>
    </location>
</feature>
<keyword evidence="3" id="KW-1185">Reference proteome</keyword>
<reference evidence="2 3" key="1">
    <citation type="submission" date="2019-04" db="EMBL/GenBank/DDBJ databases">
        <title>Fungal friends and foes A comparative genomics study of 23 Aspergillus species from section Flavi.</title>
        <authorList>
            <consortium name="DOE Joint Genome Institute"/>
            <person name="Kjaerbolling I."/>
            <person name="Vesth T.C."/>
            <person name="Frisvad J.C."/>
            <person name="Nybo J.L."/>
            <person name="Theobald S."/>
            <person name="Kildgaard S."/>
            <person name="Petersen T.I."/>
            <person name="Kuo A."/>
            <person name="Sato A."/>
            <person name="Lyhne E.K."/>
            <person name="Kogle M.E."/>
            <person name="Wiebenga A."/>
            <person name="Kun R.S."/>
            <person name="Lubbers R.J."/>
            <person name="Makela M.R."/>
            <person name="Barry K."/>
            <person name="Chovatia M."/>
            <person name="Clum A."/>
            <person name="Daum C."/>
            <person name="Haridas S."/>
            <person name="He G."/>
            <person name="LaButti K."/>
            <person name="Lipzen A."/>
            <person name="Mondo S."/>
            <person name="Pangilinan J."/>
            <person name="Riley R."/>
            <person name="Salamov A."/>
            <person name="Simmons B.A."/>
            <person name="Magnuson J.K."/>
            <person name="Henrissat B."/>
            <person name="Mortensen U.H."/>
            <person name="Larsen T.O."/>
            <person name="De vries R.P."/>
            <person name="Grigoriev I.V."/>
            <person name="Machida M."/>
            <person name="Baker S.E."/>
            <person name="Andersen M.R."/>
        </authorList>
    </citation>
    <scope>NUCLEOTIDE SEQUENCE [LARGE SCALE GENOMIC DNA]</scope>
    <source>
        <strain evidence="2 3">CBS 117635</strain>
    </source>
</reference>
<dbReference type="Proteomes" id="UP000326289">
    <property type="component" value="Unassembled WGS sequence"/>
</dbReference>
<evidence type="ECO:0000256" key="1">
    <source>
        <dbReference type="SAM" id="MobiDB-lite"/>
    </source>
</evidence>
<dbReference type="AlphaFoldDB" id="A0A5N6IKJ0"/>
<protein>
    <submittedName>
        <fullName evidence="2">Uncharacterized protein</fullName>
    </submittedName>
</protein>
<proteinExistence type="predicted"/>
<feature type="region of interest" description="Disordered" evidence="1">
    <location>
        <begin position="75"/>
        <end position="118"/>
    </location>
</feature>
<accession>A0A5N6IKJ0</accession>
<gene>
    <name evidence="2" type="ORF">BDV30DRAFT_245284</name>
</gene>
<name>A0A5N6IKJ0_9EURO</name>
<dbReference type="EMBL" id="ML732986">
    <property type="protein sequence ID" value="KAB8266390.1"/>
    <property type="molecule type" value="Genomic_DNA"/>
</dbReference>
<evidence type="ECO:0000313" key="2">
    <source>
        <dbReference type="EMBL" id="KAB8266390.1"/>
    </source>
</evidence>
<organism evidence="2 3">
    <name type="scientific">Aspergillus minisclerotigenes</name>
    <dbReference type="NCBI Taxonomy" id="656917"/>
    <lineage>
        <taxon>Eukaryota</taxon>
        <taxon>Fungi</taxon>
        <taxon>Dikarya</taxon>
        <taxon>Ascomycota</taxon>
        <taxon>Pezizomycotina</taxon>
        <taxon>Eurotiomycetes</taxon>
        <taxon>Eurotiomycetidae</taxon>
        <taxon>Eurotiales</taxon>
        <taxon>Aspergillaceae</taxon>
        <taxon>Aspergillus</taxon>
        <taxon>Aspergillus subgen. Circumdati</taxon>
    </lineage>
</organism>
<evidence type="ECO:0000313" key="3">
    <source>
        <dbReference type="Proteomes" id="UP000326289"/>
    </source>
</evidence>